<dbReference type="GeneID" id="26840722"/>
<dbReference type="OrthoDB" id="5994at2759"/>
<dbReference type="SUPFAM" id="SSF141091">
    <property type="entry name" value="L21p-like"/>
    <property type="match status" value="1"/>
</dbReference>
<gene>
    <name evidence="3" type="ORF">AC631_03713</name>
</gene>
<dbReference type="PANTHER" id="PTHR21349:SF0">
    <property type="entry name" value="LARGE RIBOSOMAL SUBUNIT PROTEIN BL21M"/>
    <property type="match status" value="1"/>
</dbReference>
<evidence type="ECO:0000256" key="1">
    <source>
        <dbReference type="ARBA" id="ARBA00008563"/>
    </source>
</evidence>
<dbReference type="Proteomes" id="UP000054251">
    <property type="component" value="Unassembled WGS sequence"/>
</dbReference>
<dbReference type="Pfam" id="PF00829">
    <property type="entry name" value="Ribosomal_L21p"/>
    <property type="match status" value="1"/>
</dbReference>
<dbReference type="RefSeq" id="XP_015466629.1">
    <property type="nucleotide sequence ID" value="XM_015612542.1"/>
</dbReference>
<protein>
    <recommendedName>
        <fullName evidence="2">Large ribosomal subunit protein bL21m</fullName>
    </recommendedName>
</protein>
<sequence length="162" mass="18644">MFRLTVPTLRSRGIVSSTPNLFIRTLSGTSQTTPINKQIPDLTPLKLDSIGSDNLYAIFKLHNIPYLVTKGDKIVLPFKLKEAEVGDLLILKDVVTLGSPEFTYNDDRGIPKELFDLKANVVEITREPYYEVYRKKQRCRRLKTFPVQNYQTILMINELKLK</sequence>
<dbReference type="PANTHER" id="PTHR21349">
    <property type="entry name" value="50S RIBOSOMAL PROTEIN L21"/>
    <property type="match status" value="1"/>
</dbReference>
<evidence type="ECO:0000313" key="4">
    <source>
        <dbReference type="Proteomes" id="UP000054251"/>
    </source>
</evidence>
<accession>A0A0V1PX36</accession>
<comment type="caution">
    <text evidence="3">The sequence shown here is derived from an EMBL/GenBank/DDBJ whole genome shotgun (WGS) entry which is preliminary data.</text>
</comment>
<proteinExistence type="inferred from homology"/>
<keyword evidence="4" id="KW-1185">Reference proteome</keyword>
<dbReference type="AlphaFoldDB" id="A0A0V1PX36"/>
<organism evidence="3 4">
    <name type="scientific">Debaryomyces fabryi</name>
    <dbReference type="NCBI Taxonomy" id="58627"/>
    <lineage>
        <taxon>Eukaryota</taxon>
        <taxon>Fungi</taxon>
        <taxon>Dikarya</taxon>
        <taxon>Ascomycota</taxon>
        <taxon>Saccharomycotina</taxon>
        <taxon>Pichiomycetes</taxon>
        <taxon>Debaryomycetaceae</taxon>
        <taxon>Debaryomyces</taxon>
    </lineage>
</organism>
<dbReference type="GO" id="GO:0003735">
    <property type="term" value="F:structural constituent of ribosome"/>
    <property type="evidence" value="ECO:0007669"/>
    <property type="project" value="TreeGrafter"/>
</dbReference>
<evidence type="ECO:0000313" key="3">
    <source>
        <dbReference type="EMBL" id="KSA00527.1"/>
    </source>
</evidence>
<dbReference type="EMBL" id="LMYN01000084">
    <property type="protein sequence ID" value="KSA00527.1"/>
    <property type="molecule type" value="Genomic_DNA"/>
</dbReference>
<evidence type="ECO:0000256" key="2">
    <source>
        <dbReference type="ARBA" id="ARBA00044129"/>
    </source>
</evidence>
<dbReference type="GO" id="GO:0005762">
    <property type="term" value="C:mitochondrial large ribosomal subunit"/>
    <property type="evidence" value="ECO:0007669"/>
    <property type="project" value="TreeGrafter"/>
</dbReference>
<name>A0A0V1PX36_9ASCO</name>
<dbReference type="InterPro" id="IPR036164">
    <property type="entry name" value="bL21-like_sf"/>
</dbReference>
<reference evidence="3 4" key="1">
    <citation type="submission" date="2015-11" db="EMBL/GenBank/DDBJ databases">
        <title>The genome of Debaryomyces fabryi.</title>
        <authorList>
            <person name="Tafer H."/>
            <person name="Lopandic K."/>
        </authorList>
    </citation>
    <scope>NUCLEOTIDE SEQUENCE [LARGE SCALE GENOMIC DNA]</scope>
    <source>
        <strain evidence="3 4">CBS 789</strain>
    </source>
</reference>
<comment type="similarity">
    <text evidence="1">Belongs to the bacterial ribosomal protein bL21 family.</text>
</comment>
<dbReference type="InterPro" id="IPR028909">
    <property type="entry name" value="bL21-like"/>
</dbReference>